<dbReference type="InterPro" id="IPR036873">
    <property type="entry name" value="Rhodanese-like_dom_sf"/>
</dbReference>
<dbReference type="Proteomes" id="UP000646211">
    <property type="component" value="Unassembled WGS sequence"/>
</dbReference>
<organism evidence="3 4">
    <name type="scientific">Flavobacterium soyangense</name>
    <dbReference type="NCBI Taxonomy" id="2023265"/>
    <lineage>
        <taxon>Bacteria</taxon>
        <taxon>Pseudomonadati</taxon>
        <taxon>Bacteroidota</taxon>
        <taxon>Flavobacteriia</taxon>
        <taxon>Flavobacteriales</taxon>
        <taxon>Flavobacteriaceae</taxon>
        <taxon>Flavobacterium</taxon>
    </lineage>
</organism>
<dbReference type="Gene3D" id="3.40.250.10">
    <property type="entry name" value="Rhodanese-like domain"/>
    <property type="match status" value="1"/>
</dbReference>
<dbReference type="SUPFAM" id="SSF52821">
    <property type="entry name" value="Rhodanese/Cell cycle control phosphatase"/>
    <property type="match status" value="1"/>
</dbReference>
<dbReference type="PANTHER" id="PTHR43031">
    <property type="entry name" value="FAD-DEPENDENT OXIDOREDUCTASE"/>
    <property type="match status" value="1"/>
</dbReference>
<proteinExistence type="predicted"/>
<dbReference type="PROSITE" id="PS50206">
    <property type="entry name" value="RHODANESE_3"/>
    <property type="match status" value="1"/>
</dbReference>
<sequence length="164" mass="18995">MRIFITTITLILTTFCFAQSTIPEVLEKLNKKSVPYITVNELQIKNKYVLLDTREIKEFNVSHIKNSINIGYDKFDAQKVTSIVKDKNALIVVYCSIGVRSEKIGENLFKLGYKKVFNLYGGIFEWKNKGGIVVDNKNEITENIHTFSKKWSIYLKKGNQIYEE</sequence>
<protein>
    <submittedName>
        <fullName evidence="3">Rhodanese-like domain-containing protein</fullName>
    </submittedName>
</protein>
<dbReference type="EMBL" id="JADHEC010000036">
    <property type="protein sequence ID" value="MBF2709613.1"/>
    <property type="molecule type" value="Genomic_DNA"/>
</dbReference>
<accession>A0A930U9V0</accession>
<gene>
    <name evidence="3" type="ORF">IR213_13605</name>
</gene>
<keyword evidence="1" id="KW-0732">Signal</keyword>
<keyword evidence="4" id="KW-1185">Reference proteome</keyword>
<dbReference type="CDD" id="cd00158">
    <property type="entry name" value="RHOD"/>
    <property type="match status" value="1"/>
</dbReference>
<dbReference type="Pfam" id="PF00581">
    <property type="entry name" value="Rhodanese"/>
    <property type="match status" value="1"/>
</dbReference>
<dbReference type="PANTHER" id="PTHR43031:SF1">
    <property type="entry name" value="PYRIDINE NUCLEOTIDE-DISULPHIDE OXIDOREDUCTASE"/>
    <property type="match status" value="1"/>
</dbReference>
<dbReference type="NCBIfam" id="NF045521">
    <property type="entry name" value="rhoda_near_glyco"/>
    <property type="match status" value="1"/>
</dbReference>
<dbReference type="InterPro" id="IPR001763">
    <property type="entry name" value="Rhodanese-like_dom"/>
</dbReference>
<name>A0A930U9V0_9FLAO</name>
<evidence type="ECO:0000313" key="4">
    <source>
        <dbReference type="Proteomes" id="UP000646211"/>
    </source>
</evidence>
<feature type="signal peptide" evidence="1">
    <location>
        <begin position="1"/>
        <end position="18"/>
    </location>
</feature>
<reference evidence="3" key="1">
    <citation type="submission" date="2020-11" db="EMBL/GenBank/DDBJ databases">
        <title>Genome of Flavobacterium soyangense.</title>
        <authorList>
            <person name="Liu Q."/>
            <person name="Xin Y.-H."/>
        </authorList>
    </citation>
    <scope>NUCLEOTIDE SEQUENCE</scope>
    <source>
        <strain evidence="3">CGMCC 1.13493</strain>
    </source>
</reference>
<evidence type="ECO:0000313" key="3">
    <source>
        <dbReference type="EMBL" id="MBF2709613.1"/>
    </source>
</evidence>
<evidence type="ECO:0000256" key="1">
    <source>
        <dbReference type="SAM" id="SignalP"/>
    </source>
</evidence>
<comment type="caution">
    <text evidence="3">The sequence shown here is derived from an EMBL/GenBank/DDBJ whole genome shotgun (WGS) entry which is preliminary data.</text>
</comment>
<dbReference type="InterPro" id="IPR050229">
    <property type="entry name" value="GlpE_sulfurtransferase"/>
</dbReference>
<dbReference type="AlphaFoldDB" id="A0A930U9V0"/>
<dbReference type="SMART" id="SM00450">
    <property type="entry name" value="RHOD"/>
    <property type="match status" value="1"/>
</dbReference>
<evidence type="ECO:0000259" key="2">
    <source>
        <dbReference type="PROSITE" id="PS50206"/>
    </source>
</evidence>
<feature type="chain" id="PRO_5037312679" evidence="1">
    <location>
        <begin position="19"/>
        <end position="164"/>
    </location>
</feature>
<feature type="domain" description="Rhodanese" evidence="2">
    <location>
        <begin position="44"/>
        <end position="135"/>
    </location>
</feature>